<proteinExistence type="predicted"/>
<organism evidence="3 4">
    <name type="scientific">Scomber scombrus</name>
    <name type="common">Atlantic mackerel</name>
    <name type="synonym">Scomber vernalis</name>
    <dbReference type="NCBI Taxonomy" id="13677"/>
    <lineage>
        <taxon>Eukaryota</taxon>
        <taxon>Metazoa</taxon>
        <taxon>Chordata</taxon>
        <taxon>Craniata</taxon>
        <taxon>Vertebrata</taxon>
        <taxon>Euteleostomi</taxon>
        <taxon>Actinopterygii</taxon>
        <taxon>Neopterygii</taxon>
        <taxon>Teleostei</taxon>
        <taxon>Neoteleostei</taxon>
        <taxon>Acanthomorphata</taxon>
        <taxon>Pelagiaria</taxon>
        <taxon>Scombriformes</taxon>
        <taxon>Scombridae</taxon>
        <taxon>Scomber</taxon>
    </lineage>
</organism>
<comment type="caution">
    <text evidence="3">The sequence shown here is derived from an EMBL/GenBank/DDBJ whole genome shotgun (WGS) entry which is preliminary data.</text>
</comment>
<feature type="coiled-coil region" evidence="1">
    <location>
        <begin position="112"/>
        <end position="146"/>
    </location>
</feature>
<name>A0AAV1P0I5_SCOSC</name>
<dbReference type="EMBL" id="CAWUFR010000079">
    <property type="protein sequence ID" value="CAK6965142.1"/>
    <property type="molecule type" value="Genomic_DNA"/>
</dbReference>
<evidence type="ECO:0000313" key="4">
    <source>
        <dbReference type="Proteomes" id="UP001314229"/>
    </source>
</evidence>
<feature type="chain" id="PRO_5043494542" evidence="2">
    <location>
        <begin position="23"/>
        <end position="223"/>
    </location>
</feature>
<evidence type="ECO:0000256" key="1">
    <source>
        <dbReference type="SAM" id="Coils"/>
    </source>
</evidence>
<sequence>MRNIRVSRMLQLSFVLMGLCQARRDHPPGDPSASQESGEVPVSQLKMLSLGLAHLLKGVEENAGKLEQQGERVATELDGATRSLESLRKQSLQTGRTHRQVRKDLQVMSARGDRMRRAVRDLQKGMEELETEQEAMQQQMNRILQGVKSLTEPRSEGRRQLNIRAMKVIVDKQSRRLASLTSEVSARDRMIDRRLKHIENLEKQVSENLPAVLQADCDTNCVQ</sequence>
<dbReference type="AlphaFoldDB" id="A0AAV1P0I5"/>
<keyword evidence="2" id="KW-0732">Signal</keyword>
<keyword evidence="4" id="KW-1185">Reference proteome</keyword>
<protein>
    <submittedName>
        <fullName evidence="3">Uncharacterized protein LOC122968712</fullName>
    </submittedName>
</protein>
<accession>A0AAV1P0I5</accession>
<keyword evidence="1" id="KW-0175">Coiled coil</keyword>
<dbReference type="Proteomes" id="UP001314229">
    <property type="component" value="Unassembled WGS sequence"/>
</dbReference>
<feature type="signal peptide" evidence="2">
    <location>
        <begin position="1"/>
        <end position="22"/>
    </location>
</feature>
<evidence type="ECO:0000313" key="3">
    <source>
        <dbReference type="EMBL" id="CAK6965142.1"/>
    </source>
</evidence>
<gene>
    <name evidence="3" type="ORF">FSCOSCO3_A014807</name>
</gene>
<reference evidence="3 4" key="1">
    <citation type="submission" date="2024-01" db="EMBL/GenBank/DDBJ databases">
        <authorList>
            <person name="Alioto T."/>
            <person name="Alioto T."/>
            <person name="Gomez Garrido J."/>
        </authorList>
    </citation>
    <scope>NUCLEOTIDE SEQUENCE [LARGE SCALE GENOMIC DNA]</scope>
</reference>
<evidence type="ECO:0000256" key="2">
    <source>
        <dbReference type="SAM" id="SignalP"/>
    </source>
</evidence>